<evidence type="ECO:0000313" key="7">
    <source>
        <dbReference type="Proteomes" id="UP000186922"/>
    </source>
</evidence>
<accession>A0A1D1UIM7</accession>
<evidence type="ECO:0000259" key="5">
    <source>
        <dbReference type="SMART" id="SM00479"/>
    </source>
</evidence>
<comment type="caution">
    <text evidence="6">The sequence shown here is derived from an EMBL/GenBank/DDBJ whole genome shotgun (WGS) entry which is preliminary data.</text>
</comment>
<dbReference type="CDD" id="cd06135">
    <property type="entry name" value="Orn"/>
    <property type="match status" value="1"/>
</dbReference>
<comment type="similarity">
    <text evidence="1">Belongs to the oligoribonuclease family.</text>
</comment>
<evidence type="ECO:0000256" key="2">
    <source>
        <dbReference type="ARBA" id="ARBA00022722"/>
    </source>
</evidence>
<evidence type="ECO:0000256" key="3">
    <source>
        <dbReference type="ARBA" id="ARBA00022801"/>
    </source>
</evidence>
<protein>
    <recommendedName>
        <fullName evidence="5">Exonuclease domain-containing protein</fullName>
    </recommendedName>
</protein>
<dbReference type="InterPro" id="IPR013520">
    <property type="entry name" value="Ribonucl_H"/>
</dbReference>
<dbReference type="InterPro" id="IPR022894">
    <property type="entry name" value="Oligoribonuclease"/>
</dbReference>
<dbReference type="GO" id="GO:0003676">
    <property type="term" value="F:nucleic acid binding"/>
    <property type="evidence" value="ECO:0007669"/>
    <property type="project" value="InterPro"/>
</dbReference>
<dbReference type="OrthoDB" id="270189at2759"/>
<feature type="domain" description="Exonuclease" evidence="5">
    <location>
        <begin position="31"/>
        <end position="163"/>
    </location>
</feature>
<proteinExistence type="inferred from homology"/>
<evidence type="ECO:0000256" key="1">
    <source>
        <dbReference type="ARBA" id="ARBA00009921"/>
    </source>
</evidence>
<keyword evidence="2" id="KW-0540">Nuclease</keyword>
<dbReference type="STRING" id="947166.A0A1D1UIM7"/>
<keyword evidence="4" id="KW-0269">Exonuclease</keyword>
<dbReference type="Proteomes" id="UP000186922">
    <property type="component" value="Unassembled WGS sequence"/>
</dbReference>
<dbReference type="SUPFAM" id="SSF53098">
    <property type="entry name" value="Ribonuclease H-like"/>
    <property type="match status" value="1"/>
</dbReference>
<keyword evidence="3" id="KW-0378">Hydrolase</keyword>
<dbReference type="SMART" id="SM00479">
    <property type="entry name" value="EXOIII"/>
    <property type="match status" value="1"/>
</dbReference>
<dbReference type="GO" id="GO:0000175">
    <property type="term" value="F:3'-5'-RNA exonuclease activity"/>
    <property type="evidence" value="ECO:0007669"/>
    <property type="project" value="InterPro"/>
</dbReference>
<dbReference type="NCBIfam" id="NF003765">
    <property type="entry name" value="PRK05359.1"/>
    <property type="match status" value="1"/>
</dbReference>
<dbReference type="EMBL" id="BDGG01000001">
    <property type="protein sequence ID" value="GAU88225.1"/>
    <property type="molecule type" value="Genomic_DNA"/>
</dbReference>
<gene>
    <name evidence="6" type="primary">RvY_00965-1</name>
    <name evidence="6" type="synonym">RvY_00965.1</name>
    <name evidence="6" type="ORF">RvY_00965</name>
</gene>
<evidence type="ECO:0000313" key="6">
    <source>
        <dbReference type="EMBL" id="GAU88225.1"/>
    </source>
</evidence>
<keyword evidence="7" id="KW-1185">Reference proteome</keyword>
<dbReference type="AlphaFoldDB" id="A0A1D1UIM7"/>
<dbReference type="Gene3D" id="3.30.420.10">
    <property type="entry name" value="Ribonuclease H-like superfamily/Ribonuclease H"/>
    <property type="match status" value="1"/>
</dbReference>
<dbReference type="InterPro" id="IPR036397">
    <property type="entry name" value="RNaseH_sf"/>
</dbReference>
<dbReference type="GO" id="GO:0005739">
    <property type="term" value="C:mitochondrion"/>
    <property type="evidence" value="ECO:0007669"/>
    <property type="project" value="TreeGrafter"/>
</dbReference>
<name>A0A1D1UIM7_RAMVA</name>
<dbReference type="Pfam" id="PF00929">
    <property type="entry name" value="RNase_T"/>
    <property type="match status" value="1"/>
</dbReference>
<evidence type="ECO:0000256" key="4">
    <source>
        <dbReference type="ARBA" id="ARBA00022839"/>
    </source>
</evidence>
<reference evidence="6 7" key="1">
    <citation type="journal article" date="2016" name="Nat. Commun.">
        <title>Extremotolerant tardigrade genome and improved radiotolerance of human cultured cells by tardigrade-unique protein.</title>
        <authorList>
            <person name="Hashimoto T."/>
            <person name="Horikawa D.D."/>
            <person name="Saito Y."/>
            <person name="Kuwahara H."/>
            <person name="Kozuka-Hata H."/>
            <person name="Shin-I T."/>
            <person name="Minakuchi Y."/>
            <person name="Ohishi K."/>
            <person name="Motoyama A."/>
            <person name="Aizu T."/>
            <person name="Enomoto A."/>
            <person name="Kondo K."/>
            <person name="Tanaka S."/>
            <person name="Hara Y."/>
            <person name="Koshikawa S."/>
            <person name="Sagara H."/>
            <person name="Miura T."/>
            <person name="Yokobori S."/>
            <person name="Miyagawa K."/>
            <person name="Suzuki Y."/>
            <person name="Kubo T."/>
            <person name="Oyama M."/>
            <person name="Kohara Y."/>
            <person name="Fujiyama A."/>
            <person name="Arakawa K."/>
            <person name="Katayama T."/>
            <person name="Toyoda A."/>
            <person name="Kunieda T."/>
        </authorList>
    </citation>
    <scope>NUCLEOTIDE SEQUENCE [LARGE SCALE GENOMIC DNA]</scope>
    <source>
        <strain evidence="6 7">YOKOZUNA-1</strain>
    </source>
</reference>
<dbReference type="InterPro" id="IPR012337">
    <property type="entry name" value="RNaseH-like_sf"/>
</dbReference>
<sequence>MAARLTQQRVLMSKSKGVAPVESYDLAKDKRLVWVDLEMSGLELETHKIVEMACIVTDEELNIVAESPNVVINYPQLQFSDWCQTNFAKSGLLREITESKISLSEAENIMVSFLKRHVNPKMCPLAGNSVYMDRIFLRKYMPKFDDIKESIAELLFYRKNVFLQTAPAK</sequence>
<organism evidence="6 7">
    <name type="scientific">Ramazzottius varieornatus</name>
    <name type="common">Water bear</name>
    <name type="synonym">Tardigrade</name>
    <dbReference type="NCBI Taxonomy" id="947166"/>
    <lineage>
        <taxon>Eukaryota</taxon>
        <taxon>Metazoa</taxon>
        <taxon>Ecdysozoa</taxon>
        <taxon>Tardigrada</taxon>
        <taxon>Eutardigrada</taxon>
        <taxon>Parachela</taxon>
        <taxon>Hypsibioidea</taxon>
        <taxon>Ramazzottiidae</taxon>
        <taxon>Ramazzottius</taxon>
    </lineage>
</organism>
<dbReference type="PANTHER" id="PTHR11046">
    <property type="entry name" value="OLIGORIBONUCLEASE, MITOCHONDRIAL"/>
    <property type="match status" value="1"/>
</dbReference>
<dbReference type="PANTHER" id="PTHR11046:SF0">
    <property type="entry name" value="OLIGORIBONUCLEASE, MITOCHONDRIAL"/>
    <property type="match status" value="1"/>
</dbReference>